<evidence type="ECO:0008006" key="5">
    <source>
        <dbReference type="Google" id="ProtNLM"/>
    </source>
</evidence>
<organism evidence="3 4">
    <name type="scientific">Phrynocephalus forsythii</name>
    <dbReference type="NCBI Taxonomy" id="171643"/>
    <lineage>
        <taxon>Eukaryota</taxon>
        <taxon>Metazoa</taxon>
        <taxon>Chordata</taxon>
        <taxon>Craniata</taxon>
        <taxon>Vertebrata</taxon>
        <taxon>Euteleostomi</taxon>
        <taxon>Lepidosauria</taxon>
        <taxon>Squamata</taxon>
        <taxon>Bifurcata</taxon>
        <taxon>Unidentata</taxon>
        <taxon>Episquamata</taxon>
        <taxon>Toxicofera</taxon>
        <taxon>Iguania</taxon>
        <taxon>Acrodonta</taxon>
        <taxon>Agamidae</taxon>
        <taxon>Agaminae</taxon>
        <taxon>Phrynocephalus</taxon>
    </lineage>
</organism>
<keyword evidence="2" id="KW-0732">Signal</keyword>
<keyword evidence="4" id="KW-1185">Reference proteome</keyword>
<dbReference type="AlphaFoldDB" id="A0A9Q0XB11"/>
<feature type="signal peptide" evidence="2">
    <location>
        <begin position="1"/>
        <end position="21"/>
    </location>
</feature>
<dbReference type="PANTHER" id="PTHR12785">
    <property type="entry name" value="SPLICING FACTOR 3B"/>
    <property type="match status" value="1"/>
</dbReference>
<evidence type="ECO:0000256" key="1">
    <source>
        <dbReference type="SAM" id="MobiDB-lite"/>
    </source>
</evidence>
<feature type="non-terminal residue" evidence="3">
    <location>
        <position position="1"/>
    </location>
</feature>
<dbReference type="Proteomes" id="UP001142489">
    <property type="component" value="Unassembled WGS sequence"/>
</dbReference>
<reference evidence="3" key="1">
    <citation type="journal article" date="2023" name="DNA Res.">
        <title>Chromosome-level genome assembly of Phrynocephalus forsythii using third-generation DNA sequencing and Hi-C analysis.</title>
        <authorList>
            <person name="Qi Y."/>
            <person name="Zhao W."/>
            <person name="Zhao Y."/>
            <person name="Niu C."/>
            <person name="Cao S."/>
            <person name="Zhang Y."/>
        </authorList>
    </citation>
    <scope>NUCLEOTIDE SEQUENCE</scope>
    <source>
        <tissue evidence="3">Muscle</tissue>
    </source>
</reference>
<name>A0A9Q0XB11_9SAUR</name>
<comment type="caution">
    <text evidence="3">The sequence shown here is derived from an EMBL/GenBank/DDBJ whole genome shotgun (WGS) entry which is preliminary data.</text>
</comment>
<dbReference type="OrthoDB" id="8741746at2759"/>
<feature type="region of interest" description="Disordered" evidence="1">
    <location>
        <begin position="373"/>
        <end position="399"/>
    </location>
</feature>
<dbReference type="InterPro" id="IPR013783">
    <property type="entry name" value="Ig-like_fold"/>
</dbReference>
<dbReference type="PANTHER" id="PTHR12785:SF6">
    <property type="entry name" value="SPLICING FACTOR 3B SUBUNIT 2"/>
    <property type="match status" value="1"/>
</dbReference>
<dbReference type="EMBL" id="JAPFRF010000019">
    <property type="protein sequence ID" value="KAJ7307585.1"/>
    <property type="molecule type" value="Genomic_DNA"/>
</dbReference>
<evidence type="ECO:0000313" key="4">
    <source>
        <dbReference type="Proteomes" id="UP001142489"/>
    </source>
</evidence>
<evidence type="ECO:0000256" key="2">
    <source>
        <dbReference type="SAM" id="SignalP"/>
    </source>
</evidence>
<dbReference type="InterPro" id="IPR052584">
    <property type="entry name" value="U2_snRNP_Complex_Component"/>
</dbReference>
<sequence length="399" mass="43659">MGRVWLLLLPLVVMDPAPGSAYSGEEDAKEVIGALGGSANFQLKISESFTFITWLKKEANGDTSNMALLDPAEKPCKFTVLFPPFERRLNASGDCRGLQVRDLRRGDYGRYTAQIQLVGGKEPLREAFELKVYKRLSEADLAVHCHKTGNGSRQLNCSTGEEEDATVSWAEASQVEPWGKFALLALSGDEEDLNVTCQARNPIGEASRRVSVEETCEGVHGVQVSSPLLAVTVALLVLTKASAEPAVWANVPASKRVIPAEQLQVARALLEKLVSPRRISVNEERTERIMNARVASQKAVGRSGSETPQLFTVLPEKRTATVGGAMMGSTHIYDMTTVMSRKGPVPEIQGVEVALAPEELELDPMAMTQKYEEHVREQQAQVEKEDFSDMVAEHAAKQK</sequence>
<dbReference type="GO" id="GO:0005689">
    <property type="term" value="C:U12-type spliceosomal complex"/>
    <property type="evidence" value="ECO:0007669"/>
    <property type="project" value="TreeGrafter"/>
</dbReference>
<proteinExistence type="predicted"/>
<evidence type="ECO:0000313" key="3">
    <source>
        <dbReference type="EMBL" id="KAJ7307585.1"/>
    </source>
</evidence>
<accession>A0A9Q0XB11</accession>
<protein>
    <recommendedName>
        <fullName evidence="5">Ig-like domain-containing protein</fullName>
    </recommendedName>
</protein>
<dbReference type="Gene3D" id="2.60.40.10">
    <property type="entry name" value="Immunoglobulins"/>
    <property type="match status" value="2"/>
</dbReference>
<gene>
    <name evidence="3" type="ORF">JRQ81_009613</name>
</gene>
<feature type="chain" id="PRO_5040285598" description="Ig-like domain-containing protein" evidence="2">
    <location>
        <begin position="22"/>
        <end position="399"/>
    </location>
</feature>